<dbReference type="EMBL" id="GBXM01023755">
    <property type="protein sequence ID" value="JAH84822.1"/>
    <property type="molecule type" value="Transcribed_RNA"/>
</dbReference>
<protein>
    <submittedName>
        <fullName evidence="1">Uncharacterized protein</fullName>
    </submittedName>
</protein>
<evidence type="ECO:0000313" key="1">
    <source>
        <dbReference type="EMBL" id="JAH84822.1"/>
    </source>
</evidence>
<name>A0A0E9W3A0_ANGAN</name>
<sequence>MYLYGRYYEEEGMREVGTATEKAKWLRSHIRASLNNTAYWVK</sequence>
<reference evidence="1" key="2">
    <citation type="journal article" date="2015" name="Fish Shellfish Immunol.">
        <title>Early steps in the European eel (Anguilla anguilla)-Vibrio vulnificus interaction in the gills: Role of the RtxA13 toxin.</title>
        <authorList>
            <person name="Callol A."/>
            <person name="Pajuelo D."/>
            <person name="Ebbesson L."/>
            <person name="Teles M."/>
            <person name="MacKenzie S."/>
            <person name="Amaro C."/>
        </authorList>
    </citation>
    <scope>NUCLEOTIDE SEQUENCE</scope>
</reference>
<accession>A0A0E9W3A0</accession>
<organism evidence="1">
    <name type="scientific">Anguilla anguilla</name>
    <name type="common">European freshwater eel</name>
    <name type="synonym">Muraena anguilla</name>
    <dbReference type="NCBI Taxonomy" id="7936"/>
    <lineage>
        <taxon>Eukaryota</taxon>
        <taxon>Metazoa</taxon>
        <taxon>Chordata</taxon>
        <taxon>Craniata</taxon>
        <taxon>Vertebrata</taxon>
        <taxon>Euteleostomi</taxon>
        <taxon>Actinopterygii</taxon>
        <taxon>Neopterygii</taxon>
        <taxon>Teleostei</taxon>
        <taxon>Anguilliformes</taxon>
        <taxon>Anguillidae</taxon>
        <taxon>Anguilla</taxon>
    </lineage>
</organism>
<proteinExistence type="predicted"/>
<reference evidence="1" key="1">
    <citation type="submission" date="2014-11" db="EMBL/GenBank/DDBJ databases">
        <authorList>
            <person name="Amaro Gonzalez C."/>
        </authorList>
    </citation>
    <scope>NUCLEOTIDE SEQUENCE</scope>
</reference>
<dbReference type="AlphaFoldDB" id="A0A0E9W3A0"/>